<name>A0ABU6QYX7_9FABA</name>
<evidence type="ECO:0000313" key="2">
    <source>
        <dbReference type="Proteomes" id="UP001341840"/>
    </source>
</evidence>
<reference evidence="1 2" key="1">
    <citation type="journal article" date="2023" name="Plants (Basel)">
        <title>Bridging the Gap: Combining Genomics and Transcriptomics Approaches to Understand Stylosanthes scabra, an Orphan Legume from the Brazilian Caatinga.</title>
        <authorList>
            <person name="Ferreira-Neto J.R.C."/>
            <person name="da Silva M.D."/>
            <person name="Binneck E."/>
            <person name="de Melo N.F."/>
            <person name="da Silva R.H."/>
            <person name="de Melo A.L.T.M."/>
            <person name="Pandolfi V."/>
            <person name="Bustamante F.O."/>
            <person name="Brasileiro-Vidal A.C."/>
            <person name="Benko-Iseppon A.M."/>
        </authorList>
    </citation>
    <scope>NUCLEOTIDE SEQUENCE [LARGE SCALE GENOMIC DNA]</scope>
    <source>
        <tissue evidence="1">Leaves</tissue>
    </source>
</reference>
<sequence>MGLNLNKPSEIKLCEGDNTSHQARLGSFIAPRDAIPPNSGPSYLLDLFSQNIHHPINPFNASFVVVSEHAVSLNHHLVPSDIRTSSLVLHPDFARRAFPSRFDRVRVVYDGWRGYNMGLHWVITSRFFGVELTGAWRTLVSENFLIAGRRLYLTVHNVDETTIFASMLPVQRES</sequence>
<proteinExistence type="predicted"/>
<protein>
    <recommendedName>
        <fullName evidence="3">TF-B3 domain-containing protein</fullName>
    </recommendedName>
</protein>
<gene>
    <name evidence="1" type="ORF">PIB30_097861</name>
</gene>
<evidence type="ECO:0008006" key="3">
    <source>
        <dbReference type="Google" id="ProtNLM"/>
    </source>
</evidence>
<evidence type="ECO:0000313" key="1">
    <source>
        <dbReference type="EMBL" id="MED6116194.1"/>
    </source>
</evidence>
<dbReference type="Proteomes" id="UP001341840">
    <property type="component" value="Unassembled WGS sequence"/>
</dbReference>
<dbReference type="EMBL" id="JASCZI010002443">
    <property type="protein sequence ID" value="MED6116194.1"/>
    <property type="molecule type" value="Genomic_DNA"/>
</dbReference>
<accession>A0ABU6QYX7</accession>
<organism evidence="1 2">
    <name type="scientific">Stylosanthes scabra</name>
    <dbReference type="NCBI Taxonomy" id="79078"/>
    <lineage>
        <taxon>Eukaryota</taxon>
        <taxon>Viridiplantae</taxon>
        <taxon>Streptophyta</taxon>
        <taxon>Embryophyta</taxon>
        <taxon>Tracheophyta</taxon>
        <taxon>Spermatophyta</taxon>
        <taxon>Magnoliopsida</taxon>
        <taxon>eudicotyledons</taxon>
        <taxon>Gunneridae</taxon>
        <taxon>Pentapetalae</taxon>
        <taxon>rosids</taxon>
        <taxon>fabids</taxon>
        <taxon>Fabales</taxon>
        <taxon>Fabaceae</taxon>
        <taxon>Papilionoideae</taxon>
        <taxon>50 kb inversion clade</taxon>
        <taxon>dalbergioids sensu lato</taxon>
        <taxon>Dalbergieae</taxon>
        <taxon>Pterocarpus clade</taxon>
        <taxon>Stylosanthes</taxon>
    </lineage>
</organism>
<comment type="caution">
    <text evidence="1">The sequence shown here is derived from an EMBL/GenBank/DDBJ whole genome shotgun (WGS) entry which is preliminary data.</text>
</comment>
<keyword evidence="2" id="KW-1185">Reference proteome</keyword>